<dbReference type="Proteomes" id="UP000019140">
    <property type="component" value="Unassembled WGS sequence"/>
</dbReference>
<evidence type="ECO:0000313" key="4">
    <source>
        <dbReference type="EMBL" id="ETX06064.1"/>
    </source>
</evidence>
<gene>
    <name evidence="4" type="ORF">ETSY2_19305</name>
</gene>
<dbReference type="CDD" id="cd01454">
    <property type="entry name" value="vWA_norD_type"/>
    <property type="match status" value="1"/>
</dbReference>
<dbReference type="InterPro" id="IPR036465">
    <property type="entry name" value="vWFA_dom_sf"/>
</dbReference>
<feature type="domain" description="VWFA" evidence="3">
    <location>
        <begin position="504"/>
        <end position="731"/>
    </location>
</feature>
<dbReference type="PATRIC" id="fig|1429439.4.peg.3273"/>
<keyword evidence="1" id="KW-0175">Coiled coil</keyword>
<dbReference type="AlphaFoldDB" id="W4M6S9"/>
<reference evidence="4 5" key="1">
    <citation type="journal article" date="2014" name="Nature">
        <title>An environmental bacterial taxon with a large and distinct metabolic repertoire.</title>
        <authorList>
            <person name="Wilson M.C."/>
            <person name="Mori T."/>
            <person name="Ruckert C."/>
            <person name="Uria A.R."/>
            <person name="Helf M.J."/>
            <person name="Takada K."/>
            <person name="Gernert C."/>
            <person name="Steffens U.A."/>
            <person name="Heycke N."/>
            <person name="Schmitt S."/>
            <person name="Rinke C."/>
            <person name="Helfrich E.J."/>
            <person name="Brachmann A.O."/>
            <person name="Gurgui C."/>
            <person name="Wakimoto T."/>
            <person name="Kracht M."/>
            <person name="Crusemann M."/>
            <person name="Hentschel U."/>
            <person name="Abe I."/>
            <person name="Matsunaga S."/>
            <person name="Kalinowski J."/>
            <person name="Takeyama H."/>
            <person name="Piel J."/>
        </authorList>
    </citation>
    <scope>NUCLEOTIDE SEQUENCE [LARGE SCALE GENOMIC DNA]</scope>
    <source>
        <strain evidence="5">TSY2</strain>
    </source>
</reference>
<keyword evidence="5" id="KW-1185">Reference proteome</keyword>
<dbReference type="HOGENOM" id="CLU_376228_0_0_7"/>
<feature type="coiled-coil region" evidence="1">
    <location>
        <begin position="355"/>
        <end position="392"/>
    </location>
</feature>
<name>W4M6S9_9BACT</name>
<dbReference type="SUPFAM" id="SSF53300">
    <property type="entry name" value="vWA-like"/>
    <property type="match status" value="1"/>
</dbReference>
<dbReference type="SMART" id="SM00327">
    <property type="entry name" value="VWA"/>
    <property type="match status" value="1"/>
</dbReference>
<evidence type="ECO:0000259" key="3">
    <source>
        <dbReference type="PROSITE" id="PS50234"/>
    </source>
</evidence>
<dbReference type="PANTHER" id="PTHR41248:SF1">
    <property type="entry name" value="NORD PROTEIN"/>
    <property type="match status" value="1"/>
</dbReference>
<dbReference type="PANTHER" id="PTHR41248">
    <property type="entry name" value="NORD PROTEIN"/>
    <property type="match status" value="1"/>
</dbReference>
<evidence type="ECO:0000256" key="1">
    <source>
        <dbReference type="SAM" id="Coils"/>
    </source>
</evidence>
<dbReference type="Gene3D" id="3.40.50.410">
    <property type="entry name" value="von Willebrand factor, type A domain"/>
    <property type="match status" value="1"/>
</dbReference>
<comment type="caution">
    <text evidence="4">The sequence shown here is derived from an EMBL/GenBank/DDBJ whole genome shotgun (WGS) entry which is preliminary data.</text>
</comment>
<evidence type="ECO:0000313" key="5">
    <source>
        <dbReference type="Proteomes" id="UP000019140"/>
    </source>
</evidence>
<proteinExistence type="predicted"/>
<feature type="region of interest" description="Disordered" evidence="2">
    <location>
        <begin position="1"/>
        <end position="32"/>
    </location>
</feature>
<dbReference type="InterPro" id="IPR051928">
    <property type="entry name" value="NorD/CobT"/>
</dbReference>
<sequence>TTMRSSSASRRFELRNTEQMPPGLQRGDHDLPTSDGTALFVPGYVDTFDTAPENLAVYKVAILHQLGFYDCGTFTFRLDEWQRRTPHVQPLLPRPQSDVNRVSAFEQFFSSFDQPDYARELFTVLEDARIDAFLARQYKGLQKDLARLMQHSLTQRPDLSALPLRQALLEGLLQLTLGGDLVTGVPPALRLLLQRLYQRTQPVERPDATVYETATAVIECYHLIMQIPQNAMVQLAPETLAQLEALTAAMDGDADMMALADMFQQAGEGADAMPFMPESDEPAVGTEPVQYRGDLKPDLIEKKLQLQEFTEEFDRLQDGLSPLPPEVLKELLENGNVEITSLQEGDLQGASGLFLSDLEGRQNELRDALKRLESLQEAIESLDTELGDALGDLEAVEYTYLYDEWDYQIQDYRRGWCRLNEIVLDEDDTGFIQDTKQRHAELLHQIRQQFQLLKPEMFKKIKRLIDGEEIDLDSAIEAHIDRRAGNMPSEKVYTRRQKRDRDVAAAFLLDMSASTDDEVPETPETQALEAPEPTAPRKFDFSGFVVEDYYQAPAKPKKDPNRRRIIDVEKEALVLMAEALETLGDAYAVYGISGYGRDQVEFFVAKEFTETYDNRSQGRIAAMKPHRSTRMGPAIRHAIRKLERQDARIKTLLMLSDGYPQDFDYGKDRKSKDYGIQDTMMALREAQLKGIQTFCITVDPSGHDYLREMCPDQQYLVIDDITALPDELPKVYRGLTT</sequence>
<feature type="non-terminal residue" evidence="4">
    <location>
        <position position="1"/>
    </location>
</feature>
<accession>W4M6S9</accession>
<organism evidence="4 5">
    <name type="scientific">Candidatus Entotheonella gemina</name>
    <dbReference type="NCBI Taxonomy" id="1429439"/>
    <lineage>
        <taxon>Bacteria</taxon>
        <taxon>Pseudomonadati</taxon>
        <taxon>Nitrospinota/Tectimicrobiota group</taxon>
        <taxon>Candidatus Tectimicrobiota</taxon>
        <taxon>Candidatus Entotheonellia</taxon>
        <taxon>Candidatus Entotheonellales</taxon>
        <taxon>Candidatus Entotheonellaceae</taxon>
        <taxon>Candidatus Entotheonella</taxon>
    </lineage>
</organism>
<dbReference type="InterPro" id="IPR002035">
    <property type="entry name" value="VWF_A"/>
</dbReference>
<evidence type="ECO:0000256" key="2">
    <source>
        <dbReference type="SAM" id="MobiDB-lite"/>
    </source>
</evidence>
<dbReference type="EMBL" id="AZHX01000790">
    <property type="protein sequence ID" value="ETX06064.1"/>
    <property type="molecule type" value="Genomic_DNA"/>
</dbReference>
<feature type="region of interest" description="Disordered" evidence="2">
    <location>
        <begin position="514"/>
        <end position="535"/>
    </location>
</feature>
<dbReference type="PROSITE" id="PS50234">
    <property type="entry name" value="VWFA"/>
    <property type="match status" value="1"/>
</dbReference>
<protein>
    <recommendedName>
        <fullName evidence="3">VWFA domain-containing protein</fullName>
    </recommendedName>
</protein>